<proteinExistence type="predicted"/>
<accession>A0A9X3HSK5</accession>
<dbReference type="SUPFAM" id="SSF56112">
    <property type="entry name" value="Protein kinase-like (PK-like)"/>
    <property type="match status" value="1"/>
</dbReference>
<evidence type="ECO:0000313" key="1">
    <source>
        <dbReference type="EMBL" id="MCW8334903.1"/>
    </source>
</evidence>
<name>A0A9X3HSK5_9VIBR</name>
<comment type="caution">
    <text evidence="1">The sequence shown here is derived from an EMBL/GenBank/DDBJ whole genome shotgun (WGS) entry which is preliminary data.</text>
</comment>
<sequence length="361" mass="41925">MNTRQRIQLAFEQGSENIIIGSNDDCPIHPDELAKTTEKSPYVIQTFNSGLTAEVYRIRLSGKDYTLKKRRSEIKVRKIDGQLSFLNEVLCRQTLNKYKTNPTTSDEFLSIAFTVYANYRLGIILSEWIEGMHHNQLNSTVLNNLFATLVSCEKIGLFERDLSAGNLLIDSNLNLTLFDFGYMYSFDPLTELNDQGLDAPMVNFCERFETRFFSRLILLDNYARDQSIALFRKIKKAALFALERKLDWLLSNKANQKVISHVQSMIHLYQHALCNRDFLDKIFTCEMFRSHVLDIEEDISGQSCNPITIRRIEEVISMIEHSYFLLKEHGALFGYNKGKSKEFLINSYREKLHHAHSYQLN</sequence>
<dbReference type="RefSeq" id="WP_265688224.1">
    <property type="nucleotide sequence ID" value="NZ_JAKRRX010000080.1"/>
</dbReference>
<dbReference type="InterPro" id="IPR011009">
    <property type="entry name" value="Kinase-like_dom_sf"/>
</dbReference>
<gene>
    <name evidence="1" type="ORF">MD483_13845</name>
</gene>
<keyword evidence="2" id="KW-1185">Reference proteome</keyword>
<organism evidence="1 2">
    <name type="scientific">Vibrio paucivorans</name>
    <dbReference type="NCBI Taxonomy" id="2829489"/>
    <lineage>
        <taxon>Bacteria</taxon>
        <taxon>Pseudomonadati</taxon>
        <taxon>Pseudomonadota</taxon>
        <taxon>Gammaproteobacteria</taxon>
        <taxon>Vibrionales</taxon>
        <taxon>Vibrionaceae</taxon>
        <taxon>Vibrio</taxon>
    </lineage>
</organism>
<protein>
    <submittedName>
        <fullName evidence="1">Phosphotransferase</fullName>
    </submittedName>
</protein>
<dbReference type="Gene3D" id="1.10.510.10">
    <property type="entry name" value="Transferase(Phosphotransferase) domain 1"/>
    <property type="match status" value="1"/>
</dbReference>
<dbReference type="AlphaFoldDB" id="A0A9X3HSK5"/>
<dbReference type="Proteomes" id="UP001155586">
    <property type="component" value="Unassembled WGS sequence"/>
</dbReference>
<dbReference type="EMBL" id="JAKRRX010000080">
    <property type="protein sequence ID" value="MCW8334903.1"/>
    <property type="molecule type" value="Genomic_DNA"/>
</dbReference>
<evidence type="ECO:0000313" key="2">
    <source>
        <dbReference type="Proteomes" id="UP001155586"/>
    </source>
</evidence>
<reference evidence="1" key="1">
    <citation type="submission" date="2022-02" db="EMBL/GenBank/DDBJ databases">
        <title>Vibrio sp. nov., a new bacterium isolated from Bohai sea, China.</title>
        <authorList>
            <person name="Yuan Y."/>
        </authorList>
    </citation>
    <scope>NUCLEOTIDE SEQUENCE</scope>
    <source>
        <strain evidence="1">DBSS07</strain>
    </source>
</reference>